<dbReference type="Proteomes" id="UP001473424">
    <property type="component" value="Chromosome"/>
</dbReference>
<keyword evidence="2" id="KW-1185">Reference proteome</keyword>
<dbReference type="RefSeq" id="WP_353305749.1">
    <property type="nucleotide sequence ID" value="NZ_AP028955.1"/>
</dbReference>
<protein>
    <submittedName>
        <fullName evidence="1">Uncharacterized protein</fullName>
    </submittedName>
</protein>
<evidence type="ECO:0000313" key="2">
    <source>
        <dbReference type="Proteomes" id="UP001473424"/>
    </source>
</evidence>
<name>A0ABM8JNU5_9MOLU</name>
<proteinExistence type="predicted"/>
<dbReference type="EMBL" id="AP028955">
    <property type="protein sequence ID" value="BET38816.1"/>
    <property type="molecule type" value="Genomic_DNA"/>
</dbReference>
<accession>A0ABM8JNU5</accession>
<gene>
    <name evidence="1" type="ORF">SAP269_14050</name>
</gene>
<organism evidence="1 2">
    <name type="scientific">Spiroplasma ixodetis</name>
    <dbReference type="NCBI Taxonomy" id="2141"/>
    <lineage>
        <taxon>Bacteria</taxon>
        <taxon>Bacillati</taxon>
        <taxon>Mycoplasmatota</taxon>
        <taxon>Mollicutes</taxon>
        <taxon>Entomoplasmatales</taxon>
        <taxon>Spiroplasmataceae</taxon>
        <taxon>Spiroplasma</taxon>
    </lineage>
</organism>
<reference evidence="2" key="1">
    <citation type="journal article" date="2024" name="FEMS Microbiol. Lett.">
        <title>Genomic insights into Spiroplasma endosymbionts that induce male-killing and protective phenotypes in the pea aphid.</title>
        <authorList>
            <person name="Arai H."/>
            <person name="Legeai F."/>
            <person name="Kageyama D."/>
            <person name="Sugio A."/>
            <person name="Simon J.C."/>
        </authorList>
    </citation>
    <scope>NUCLEOTIDE SEQUENCE [LARGE SCALE GENOMIC DNA]</scope>
    <source>
        <strain evidence="2">sAp269</strain>
    </source>
</reference>
<sequence length="61" mass="7104">MVKEYDVELETVDDKKENLNPEIVEEAIDIKKLNESITIILDKNSTILANQSHIIYKIQFN</sequence>
<evidence type="ECO:0000313" key="1">
    <source>
        <dbReference type="EMBL" id="BET38816.1"/>
    </source>
</evidence>